<comment type="caution">
    <text evidence="9">The sequence shown here is derived from an EMBL/GenBank/DDBJ whole genome shotgun (WGS) entry which is preliminary data.</text>
</comment>
<dbReference type="InterPro" id="IPR050643">
    <property type="entry name" value="Periplasmic_pilus_chap"/>
</dbReference>
<evidence type="ECO:0000259" key="7">
    <source>
        <dbReference type="Pfam" id="PF00345"/>
    </source>
</evidence>
<evidence type="ECO:0000256" key="5">
    <source>
        <dbReference type="ARBA" id="ARBA00023186"/>
    </source>
</evidence>
<reference evidence="9 10" key="1">
    <citation type="submission" date="2019-06" db="EMBL/GenBank/DDBJ databases">
        <title>Pantoea dispersa Assembly.</title>
        <authorList>
            <person name="Wang J."/>
        </authorList>
    </citation>
    <scope>NUCLEOTIDE SEQUENCE [LARGE SCALE GENOMIC DNA]</scope>
    <source>
        <strain evidence="10">bio</strain>
    </source>
</reference>
<name>A0ABY2ZT67_9GAMM</name>
<evidence type="ECO:0000313" key="9">
    <source>
        <dbReference type="EMBL" id="TQC70003.1"/>
    </source>
</evidence>
<organism evidence="9 10">
    <name type="scientific">Pantoea dispersa</name>
    <dbReference type="NCBI Taxonomy" id="59814"/>
    <lineage>
        <taxon>Bacteria</taxon>
        <taxon>Pseudomonadati</taxon>
        <taxon>Pseudomonadota</taxon>
        <taxon>Gammaproteobacteria</taxon>
        <taxon>Enterobacterales</taxon>
        <taxon>Erwiniaceae</taxon>
        <taxon>Pantoea</taxon>
    </lineage>
</organism>
<keyword evidence="5" id="KW-0143">Chaperone</keyword>
<dbReference type="Pfam" id="PF02753">
    <property type="entry name" value="PapD_C"/>
    <property type="match status" value="1"/>
</dbReference>
<keyword evidence="4" id="KW-0574">Periplasm</keyword>
<dbReference type="InterPro" id="IPR036316">
    <property type="entry name" value="Pili_assmbl_chap_C_dom_sf"/>
</dbReference>
<feature type="signal peptide" evidence="6">
    <location>
        <begin position="1"/>
        <end position="21"/>
    </location>
</feature>
<proteinExistence type="inferred from homology"/>
<dbReference type="PANTHER" id="PTHR30251:SF7">
    <property type="entry name" value="FIMBRIAE CHAPARONE"/>
    <property type="match status" value="1"/>
</dbReference>
<feature type="chain" id="PRO_5045109944" evidence="6">
    <location>
        <begin position="22"/>
        <end position="249"/>
    </location>
</feature>
<comment type="similarity">
    <text evidence="2">Belongs to the periplasmic pilus chaperone family.</text>
</comment>
<evidence type="ECO:0000256" key="1">
    <source>
        <dbReference type="ARBA" id="ARBA00004418"/>
    </source>
</evidence>
<dbReference type="SUPFAM" id="SSF49584">
    <property type="entry name" value="Periplasmic chaperone C-domain"/>
    <property type="match status" value="1"/>
</dbReference>
<evidence type="ECO:0000256" key="3">
    <source>
        <dbReference type="ARBA" id="ARBA00022729"/>
    </source>
</evidence>
<dbReference type="InterPro" id="IPR016148">
    <property type="entry name" value="Pili_assmbl_chaperone_C"/>
</dbReference>
<evidence type="ECO:0000256" key="4">
    <source>
        <dbReference type="ARBA" id="ARBA00022764"/>
    </source>
</evidence>
<protein>
    <submittedName>
        <fullName evidence="9">Molecular chaperone</fullName>
    </submittedName>
</protein>
<dbReference type="Proteomes" id="UP000319715">
    <property type="component" value="Unassembled WGS sequence"/>
</dbReference>
<dbReference type="PANTHER" id="PTHR30251">
    <property type="entry name" value="PILUS ASSEMBLY CHAPERONE"/>
    <property type="match status" value="1"/>
</dbReference>
<evidence type="ECO:0000313" key="10">
    <source>
        <dbReference type="Proteomes" id="UP000319715"/>
    </source>
</evidence>
<dbReference type="SUPFAM" id="SSF49354">
    <property type="entry name" value="PapD-like"/>
    <property type="match status" value="1"/>
</dbReference>
<dbReference type="InterPro" id="IPR013783">
    <property type="entry name" value="Ig-like_fold"/>
</dbReference>
<accession>A0ABY2ZT67</accession>
<sequence length="249" mass="28564">MKCYSHFFFFSFLFTSLGLHAAVVPLQDRVLFSGNDSDRRLLIVNNDRNAPVLLQSWIDDGSSDGLNKEKNYPFIVIPAVEKMSPGKIVNLRVLPTEKIRELPMDRESVFWINLYEIPGIKKSQQRENVNKVEMGLNTQLKIIYRPFMVHMDIKKIAEGLSVRLSDSGHSLELDNPSPYYVTPVSIKIKYSSGEQPLQLGMSRMIAPFSHKRYGLTKVMNSKEMTVEYTLVDDSGKDFSFTRHLKEDSH</sequence>
<comment type="subcellular location">
    <subcellularLocation>
        <location evidence="1">Periplasm</location>
    </subcellularLocation>
</comment>
<dbReference type="Pfam" id="PF00345">
    <property type="entry name" value="PapD_N"/>
    <property type="match status" value="1"/>
</dbReference>
<dbReference type="InterPro" id="IPR016147">
    <property type="entry name" value="Pili_assmbl_chaperone_N"/>
</dbReference>
<keyword evidence="10" id="KW-1185">Reference proteome</keyword>
<dbReference type="EMBL" id="VICF01000010">
    <property type="protein sequence ID" value="TQC70003.1"/>
    <property type="molecule type" value="Genomic_DNA"/>
</dbReference>
<evidence type="ECO:0000259" key="8">
    <source>
        <dbReference type="Pfam" id="PF02753"/>
    </source>
</evidence>
<dbReference type="Gene3D" id="2.60.40.10">
    <property type="entry name" value="Immunoglobulins"/>
    <property type="match status" value="2"/>
</dbReference>
<evidence type="ECO:0000256" key="6">
    <source>
        <dbReference type="SAM" id="SignalP"/>
    </source>
</evidence>
<dbReference type="PRINTS" id="PR00969">
    <property type="entry name" value="CHAPERONPILI"/>
</dbReference>
<dbReference type="InterPro" id="IPR001829">
    <property type="entry name" value="Pili_assmbl_chaperone_bac"/>
</dbReference>
<feature type="domain" description="Pili assembly chaperone C-terminal" evidence="8">
    <location>
        <begin position="174"/>
        <end position="235"/>
    </location>
</feature>
<feature type="domain" description="Pili assembly chaperone N-terminal" evidence="7">
    <location>
        <begin position="24"/>
        <end position="146"/>
    </location>
</feature>
<gene>
    <name evidence="9" type="ORF">FK492_19970</name>
</gene>
<evidence type="ECO:0000256" key="2">
    <source>
        <dbReference type="ARBA" id="ARBA00007399"/>
    </source>
</evidence>
<keyword evidence="3 6" id="KW-0732">Signal</keyword>
<dbReference type="RefSeq" id="WP_141496902.1">
    <property type="nucleotide sequence ID" value="NZ_CP157884.1"/>
</dbReference>
<dbReference type="InterPro" id="IPR008962">
    <property type="entry name" value="PapD-like_sf"/>
</dbReference>